<keyword evidence="1" id="KW-0479">Metal-binding</keyword>
<dbReference type="SUPFAM" id="SSF53659">
    <property type="entry name" value="Isocitrate/Isopropylmalate dehydrogenase-like"/>
    <property type="match status" value="1"/>
</dbReference>
<dbReference type="PANTHER" id="PTHR30004">
    <property type="entry name" value="4-HYDROXYTHREONINE-4-PHOSPHATE DEHYDROGENASE"/>
    <property type="match status" value="1"/>
</dbReference>
<dbReference type="GO" id="GO:0016491">
    <property type="term" value="F:oxidoreductase activity"/>
    <property type="evidence" value="ECO:0007669"/>
    <property type="project" value="UniProtKB-KW"/>
</dbReference>
<reference evidence="4" key="1">
    <citation type="submission" date="2018-05" db="EMBL/GenBank/DDBJ databases">
        <authorList>
            <person name="Lanie J.A."/>
            <person name="Ng W.-L."/>
            <person name="Kazmierczak K.M."/>
            <person name="Andrzejewski T.M."/>
            <person name="Davidsen T.M."/>
            <person name="Wayne K.J."/>
            <person name="Tettelin H."/>
            <person name="Glass J.I."/>
            <person name="Rusch D."/>
            <person name="Podicherti R."/>
            <person name="Tsui H.-C.T."/>
            <person name="Winkler M.E."/>
        </authorList>
    </citation>
    <scope>NUCLEOTIDE SEQUENCE</scope>
</reference>
<gene>
    <name evidence="4" type="ORF">METZ01_LOCUS76591</name>
</gene>
<sequence length="348" mass="37806">MKKMAKTTIAIVHGDPAGIGPELLIKLLSDKKTTARANILVIGDPKVFLRGENTVGYQIENVRHITNIKNLNFSNCNINHLDINFEGIDGVPTAAVSATGGASTIGGLHRALELSKNGYVAGIVFMPFNKESMHLGGNDFNDELGYASQFFKLKTRASEFNFANGMWNGRVTSHVAMKDVHNLLNEDLICEEIALTNQTLELAGYDRPRIVVSAYNPHAGDGGLMGREEIDVIAPAIKRMKQKQISVNGPLPADTLWLKVRDGEYDAVVTMYHDQGQIAIKLLGFDRGVTVLAGLPIPITTPAHGTAFDIAGQNKANIVPTQNAFIMAVNMAEHRKSTDGVVSNQNEY</sequence>
<accession>A0A381U8M9</accession>
<dbReference type="GO" id="GO:0046872">
    <property type="term" value="F:metal ion binding"/>
    <property type="evidence" value="ECO:0007669"/>
    <property type="project" value="UniProtKB-KW"/>
</dbReference>
<organism evidence="4">
    <name type="scientific">marine metagenome</name>
    <dbReference type="NCBI Taxonomy" id="408172"/>
    <lineage>
        <taxon>unclassified sequences</taxon>
        <taxon>metagenomes</taxon>
        <taxon>ecological metagenomes</taxon>
    </lineage>
</organism>
<dbReference type="PANTHER" id="PTHR30004:SF3">
    <property type="entry name" value="4-HYDROXYTHREONINE-4-PHOSPHATE DEHYDROGENASE 2-RELATED"/>
    <property type="match status" value="1"/>
</dbReference>
<name>A0A381U8M9_9ZZZZ</name>
<keyword evidence="3" id="KW-0520">NAD</keyword>
<keyword evidence="2" id="KW-0560">Oxidoreductase</keyword>
<evidence type="ECO:0000256" key="2">
    <source>
        <dbReference type="ARBA" id="ARBA00023002"/>
    </source>
</evidence>
<dbReference type="AlphaFoldDB" id="A0A381U8M9"/>
<dbReference type="Gene3D" id="3.40.718.10">
    <property type="entry name" value="Isopropylmalate Dehydrogenase"/>
    <property type="match status" value="1"/>
</dbReference>
<protein>
    <recommendedName>
        <fullName evidence="5">4-hydroxythreonine-4-phosphate dehydrogenase</fullName>
    </recommendedName>
</protein>
<evidence type="ECO:0000256" key="1">
    <source>
        <dbReference type="ARBA" id="ARBA00022723"/>
    </source>
</evidence>
<proteinExistence type="predicted"/>
<dbReference type="InterPro" id="IPR005255">
    <property type="entry name" value="PdxA_fam"/>
</dbReference>
<dbReference type="GO" id="GO:0051287">
    <property type="term" value="F:NAD binding"/>
    <property type="evidence" value="ECO:0007669"/>
    <property type="project" value="InterPro"/>
</dbReference>
<evidence type="ECO:0000256" key="3">
    <source>
        <dbReference type="ARBA" id="ARBA00023027"/>
    </source>
</evidence>
<evidence type="ECO:0008006" key="5">
    <source>
        <dbReference type="Google" id="ProtNLM"/>
    </source>
</evidence>
<evidence type="ECO:0000313" key="4">
    <source>
        <dbReference type="EMBL" id="SVA23737.1"/>
    </source>
</evidence>
<dbReference type="EMBL" id="UINC01005817">
    <property type="protein sequence ID" value="SVA23737.1"/>
    <property type="molecule type" value="Genomic_DNA"/>
</dbReference>
<dbReference type="Pfam" id="PF04166">
    <property type="entry name" value="PdxA"/>
    <property type="match status" value="1"/>
</dbReference>